<name>A0AA42DRR2_9FIRM</name>
<evidence type="ECO:0000256" key="1">
    <source>
        <dbReference type="ARBA" id="ARBA00006611"/>
    </source>
</evidence>
<dbReference type="Gene3D" id="3.30.450.90">
    <property type="match status" value="1"/>
</dbReference>
<comment type="similarity">
    <text evidence="1">Belongs to the GSP E family.</text>
</comment>
<dbReference type="PROSITE" id="PS00662">
    <property type="entry name" value="T2SP_E"/>
    <property type="match status" value="1"/>
</dbReference>
<dbReference type="SMART" id="SM00382">
    <property type="entry name" value="AAA"/>
    <property type="match status" value="1"/>
</dbReference>
<organism evidence="3 4">
    <name type="scientific">Holtiella tumoricola</name>
    <dbReference type="NCBI Taxonomy" id="3018743"/>
    <lineage>
        <taxon>Bacteria</taxon>
        <taxon>Bacillati</taxon>
        <taxon>Bacillota</taxon>
        <taxon>Clostridia</taxon>
        <taxon>Lachnospirales</taxon>
        <taxon>Cellulosilyticaceae</taxon>
        <taxon>Holtiella</taxon>
    </lineage>
</organism>
<sequence>MLSYTVEDILREAAMKGASDLHLTVGVPPMIRVNGSVLTLGDYPKVNQEIAKSLVYSIVNEERAKTLEKEGDVDFSFILEGIGRFRVNAFKQRNSYCLAIRLLVNRIPTMDELGLPLVLKELAAKPRGLVLVTGPTGSGKSTTLASMIDFVNKTRRAHVITIEDPIEYLYKHGNCIINQREVGDDTSSFSRALRSAMREDPDVILVGEMRDLETIQAAITAAETGHLVFSTLHTKGAASTVDRMIDVFPPEQQRQIRIQLSNVLEGVITQNLVLRADAKGRALAMEIMVVNDAIRNMIRDEKVHQINSAIQTNAKLGMQTLDAHLALLVKQGIIALQEAINSCINLEDLKRYL</sequence>
<dbReference type="EMBL" id="JAQIFT010000068">
    <property type="protein sequence ID" value="MDA3733792.1"/>
    <property type="molecule type" value="Genomic_DNA"/>
</dbReference>
<comment type="caution">
    <text evidence="3">The sequence shown here is derived from an EMBL/GenBank/DDBJ whole genome shotgun (WGS) entry which is preliminary data.</text>
</comment>
<dbReference type="Pfam" id="PF00437">
    <property type="entry name" value="T2SSE"/>
    <property type="match status" value="1"/>
</dbReference>
<dbReference type="PANTHER" id="PTHR30486">
    <property type="entry name" value="TWITCHING MOTILITY PROTEIN PILT"/>
    <property type="match status" value="1"/>
</dbReference>
<dbReference type="Gene3D" id="3.40.50.300">
    <property type="entry name" value="P-loop containing nucleotide triphosphate hydrolases"/>
    <property type="match status" value="1"/>
</dbReference>
<evidence type="ECO:0000259" key="2">
    <source>
        <dbReference type="PROSITE" id="PS00662"/>
    </source>
</evidence>
<dbReference type="SUPFAM" id="SSF52540">
    <property type="entry name" value="P-loop containing nucleoside triphosphate hydrolases"/>
    <property type="match status" value="1"/>
</dbReference>
<dbReference type="InterPro" id="IPR006321">
    <property type="entry name" value="PilT/PilU"/>
</dbReference>
<keyword evidence="4" id="KW-1185">Reference proteome</keyword>
<protein>
    <submittedName>
        <fullName evidence="3">Type IV pilus twitching motility protein PilT</fullName>
    </submittedName>
</protein>
<reference evidence="3" key="1">
    <citation type="journal article" date="2023" name="Int. J. Syst. Evol. Microbiol.">
        <title>&lt;i&gt;Holtiella tumoricola&lt;/i&gt; gen. nov. sp. nov., isolated from a human clinical sample.</title>
        <authorList>
            <person name="Allen-Vercoe E."/>
            <person name="Daigneault M.C."/>
            <person name="Vancuren S.J."/>
            <person name="Cochrane K."/>
            <person name="O'Neal L.L."/>
            <person name="Sankaranarayanan K."/>
            <person name="Lawson P.A."/>
        </authorList>
    </citation>
    <scope>NUCLEOTIDE SEQUENCE</scope>
    <source>
        <strain evidence="3">CC70A</strain>
    </source>
</reference>
<proteinExistence type="inferred from homology"/>
<dbReference type="CDD" id="cd01131">
    <property type="entry name" value="PilT"/>
    <property type="match status" value="1"/>
</dbReference>
<evidence type="ECO:0000313" key="3">
    <source>
        <dbReference type="EMBL" id="MDA3733792.1"/>
    </source>
</evidence>
<dbReference type="InterPro" id="IPR001482">
    <property type="entry name" value="T2SS/T4SS_dom"/>
</dbReference>
<accession>A0AA42DRR2</accession>
<evidence type="ECO:0000313" key="4">
    <source>
        <dbReference type="Proteomes" id="UP001169242"/>
    </source>
</evidence>
<dbReference type="NCBIfam" id="TIGR01420">
    <property type="entry name" value="pilT_fam"/>
    <property type="match status" value="1"/>
</dbReference>
<dbReference type="AlphaFoldDB" id="A0AA42DRR2"/>
<dbReference type="InterPro" id="IPR027417">
    <property type="entry name" value="P-loop_NTPase"/>
</dbReference>
<dbReference type="InterPro" id="IPR003593">
    <property type="entry name" value="AAA+_ATPase"/>
</dbReference>
<dbReference type="GO" id="GO:0005524">
    <property type="term" value="F:ATP binding"/>
    <property type="evidence" value="ECO:0007669"/>
    <property type="project" value="InterPro"/>
</dbReference>
<dbReference type="RefSeq" id="WP_271013503.1">
    <property type="nucleotide sequence ID" value="NZ_JAQIFT010000068.1"/>
</dbReference>
<dbReference type="Proteomes" id="UP001169242">
    <property type="component" value="Unassembled WGS sequence"/>
</dbReference>
<dbReference type="InterPro" id="IPR050921">
    <property type="entry name" value="T4SS_GSP_E_ATPase"/>
</dbReference>
<gene>
    <name evidence="3" type="ORF">PBV87_20170</name>
</gene>
<dbReference type="GO" id="GO:0016887">
    <property type="term" value="F:ATP hydrolysis activity"/>
    <property type="evidence" value="ECO:0007669"/>
    <property type="project" value="InterPro"/>
</dbReference>
<feature type="domain" description="Bacterial type II secretion system protein E" evidence="2">
    <location>
        <begin position="197"/>
        <end position="211"/>
    </location>
</feature>